<keyword evidence="11 13" id="KW-0012">Acyltransferase</keyword>
<sequence>MLFNSFAFIFGYLPVVVAVYFWLGRHNPTWAAGWLALASLVFYGYWDYRYIPLLLASIGFNYWVGLCIVQAVKPARKYWLVFAVTINLLLLAYFKYANFFLHTINTFGVTDFQPLDIILPIGISFYTFTQIAFLVDTYQGKVNEYRFIHYLLFVTYFPHLIAGPVLHHKEMMPQFADRKNYYPTGENITIGLSIFVIGLAKKILIADNIAPLANPVFSPDAHPQLIEAWIGALAYTFQLYFDFSAYSDMAIGLSRLFGVRLPLNFNSPYKAANISEFWRRWHMTLSRFLRDYLYIPLGGSRIGSFNRYRNLMATMLLGGLWHGAGWTFVIWGGLHGLYLVINHVWQFIASKTEIRTGVLWAIGSRLITFLAVLVAWVFFRAPDMRTAIDILGALVGLNGISLPRGFELYASWFQDLPVVPSFNGIQWIDFGGIGIPVLLSAMLIAWFAPNTQEIFYRYDPCLEKVPLPNSTISRYIPWSPSRIWSMVFALAFVACVLHMNRITEFLYFQF</sequence>
<dbReference type="PIRSF" id="PIRSF500217">
    <property type="entry name" value="AlgI"/>
    <property type="match status" value="1"/>
</dbReference>
<name>A0A1W6SL49_9PROT</name>
<evidence type="ECO:0000256" key="13">
    <source>
        <dbReference type="PIRNR" id="PIRNR016636"/>
    </source>
</evidence>
<evidence type="ECO:0000256" key="10">
    <source>
        <dbReference type="ARBA" id="ARBA00023136"/>
    </source>
</evidence>
<dbReference type="GO" id="GO:0016746">
    <property type="term" value="F:acyltransferase activity"/>
    <property type="evidence" value="ECO:0007669"/>
    <property type="project" value="UniProtKB-KW"/>
</dbReference>
<protein>
    <recommendedName>
        <fullName evidence="4">Probable alginate O-acetylase AlgI</fullName>
    </recommendedName>
    <alternativeName>
        <fullName evidence="12">Alginate biosynthesis protein AlgI</fullName>
    </alternativeName>
</protein>
<feature type="transmembrane region" description="Helical" evidence="14">
    <location>
        <begin position="117"/>
        <end position="135"/>
    </location>
</feature>
<evidence type="ECO:0000256" key="4">
    <source>
        <dbReference type="ARBA" id="ARBA00016084"/>
    </source>
</evidence>
<dbReference type="Proteomes" id="UP000012179">
    <property type="component" value="Chromosome"/>
</dbReference>
<gene>
    <name evidence="15" type="ORF">EBAPG3_001265</name>
</gene>
<dbReference type="GO" id="GO:0042121">
    <property type="term" value="P:alginic acid biosynthetic process"/>
    <property type="evidence" value="ECO:0007669"/>
    <property type="project" value="UniProtKB-KW"/>
</dbReference>
<feature type="transmembrane region" description="Helical" evidence="14">
    <location>
        <begin position="187"/>
        <end position="204"/>
    </location>
</feature>
<evidence type="ECO:0000256" key="5">
    <source>
        <dbReference type="ARBA" id="ARBA00022475"/>
    </source>
</evidence>
<comment type="pathway">
    <text evidence="2">Glycan biosynthesis; alginate biosynthesis.</text>
</comment>
<dbReference type="InterPro" id="IPR028362">
    <property type="entry name" value="AlgI"/>
</dbReference>
<keyword evidence="6 13" id="KW-0808">Transferase</keyword>
<evidence type="ECO:0000256" key="3">
    <source>
        <dbReference type="ARBA" id="ARBA00010323"/>
    </source>
</evidence>
<evidence type="ECO:0000256" key="1">
    <source>
        <dbReference type="ARBA" id="ARBA00004651"/>
    </source>
</evidence>
<feature type="transmembrane region" description="Helical" evidence="14">
    <location>
        <begin position="79"/>
        <end position="97"/>
    </location>
</feature>
<dbReference type="OrthoDB" id="139172at2"/>
<keyword evidence="9 14" id="KW-1133">Transmembrane helix</keyword>
<evidence type="ECO:0000256" key="7">
    <source>
        <dbReference type="ARBA" id="ARBA00022692"/>
    </source>
</evidence>
<keyword evidence="16" id="KW-1185">Reference proteome</keyword>
<evidence type="ECO:0000313" key="15">
    <source>
        <dbReference type="EMBL" id="ARO86521.1"/>
    </source>
</evidence>
<accession>A0A1W6SL49</accession>
<dbReference type="GO" id="GO:0005886">
    <property type="term" value="C:plasma membrane"/>
    <property type="evidence" value="ECO:0007669"/>
    <property type="project" value="UniProtKB-SubCell"/>
</dbReference>
<proteinExistence type="inferred from homology"/>
<organism evidence="15 16">
    <name type="scientific">Nitrosospira lacus</name>
    <dbReference type="NCBI Taxonomy" id="1288494"/>
    <lineage>
        <taxon>Bacteria</taxon>
        <taxon>Pseudomonadati</taxon>
        <taxon>Pseudomonadota</taxon>
        <taxon>Betaproteobacteria</taxon>
        <taxon>Nitrosomonadales</taxon>
        <taxon>Nitrosomonadaceae</taxon>
        <taxon>Nitrosospira</taxon>
    </lineage>
</organism>
<dbReference type="AlphaFoldDB" id="A0A1W6SL49"/>
<feature type="transmembrane region" description="Helical" evidence="14">
    <location>
        <begin position="386"/>
        <end position="406"/>
    </location>
</feature>
<dbReference type="PANTHER" id="PTHR13285:SF23">
    <property type="entry name" value="TEICHOIC ACID D-ALANYLTRANSFERASE"/>
    <property type="match status" value="1"/>
</dbReference>
<evidence type="ECO:0000313" key="16">
    <source>
        <dbReference type="Proteomes" id="UP000012179"/>
    </source>
</evidence>
<dbReference type="PANTHER" id="PTHR13285">
    <property type="entry name" value="ACYLTRANSFERASE"/>
    <property type="match status" value="1"/>
</dbReference>
<comment type="subcellular location">
    <subcellularLocation>
        <location evidence="1">Cell membrane</location>
        <topology evidence="1">Multi-pass membrane protein</topology>
    </subcellularLocation>
</comment>
<keyword evidence="10 13" id="KW-0472">Membrane</keyword>
<evidence type="ECO:0000256" key="2">
    <source>
        <dbReference type="ARBA" id="ARBA00005182"/>
    </source>
</evidence>
<feature type="transmembrane region" description="Helical" evidence="14">
    <location>
        <begin position="6"/>
        <end position="23"/>
    </location>
</feature>
<feature type="transmembrane region" description="Helical" evidence="14">
    <location>
        <begin position="426"/>
        <end position="448"/>
    </location>
</feature>
<keyword evidence="7 14" id="KW-0812">Transmembrane</keyword>
<feature type="transmembrane region" description="Helical" evidence="14">
    <location>
        <begin position="147"/>
        <end position="167"/>
    </location>
</feature>
<dbReference type="Pfam" id="PF03062">
    <property type="entry name" value="MBOAT"/>
    <property type="match status" value="1"/>
</dbReference>
<dbReference type="PIRSF" id="PIRSF016636">
    <property type="entry name" value="AlgI_DltB"/>
    <property type="match status" value="1"/>
</dbReference>
<dbReference type="eggNOG" id="COG1696">
    <property type="taxonomic scope" value="Bacteria"/>
</dbReference>
<dbReference type="InterPro" id="IPR024194">
    <property type="entry name" value="Ac/AlaTfrase_AlgI/DltB"/>
</dbReference>
<feature type="transmembrane region" description="Helical" evidence="14">
    <location>
        <begin position="52"/>
        <end position="72"/>
    </location>
</feature>
<keyword evidence="8" id="KW-0016">Alginate biosynthesis</keyword>
<dbReference type="RefSeq" id="WP_040853159.1">
    <property type="nucleotide sequence ID" value="NZ_CP021106.3"/>
</dbReference>
<feature type="transmembrane region" description="Helical" evidence="14">
    <location>
        <begin position="483"/>
        <end position="500"/>
    </location>
</feature>
<dbReference type="EMBL" id="CP021106">
    <property type="protein sequence ID" value="ARO86521.1"/>
    <property type="molecule type" value="Genomic_DNA"/>
</dbReference>
<evidence type="ECO:0000256" key="11">
    <source>
        <dbReference type="ARBA" id="ARBA00023315"/>
    </source>
</evidence>
<evidence type="ECO:0000256" key="6">
    <source>
        <dbReference type="ARBA" id="ARBA00022679"/>
    </source>
</evidence>
<keyword evidence="5 13" id="KW-1003">Cell membrane</keyword>
<dbReference type="InterPro" id="IPR004299">
    <property type="entry name" value="MBOAT_fam"/>
</dbReference>
<dbReference type="InterPro" id="IPR051085">
    <property type="entry name" value="MB_O-acyltransferase"/>
</dbReference>
<evidence type="ECO:0000256" key="9">
    <source>
        <dbReference type="ARBA" id="ARBA00022989"/>
    </source>
</evidence>
<evidence type="ECO:0000256" key="14">
    <source>
        <dbReference type="SAM" id="Phobius"/>
    </source>
</evidence>
<dbReference type="KEGG" id="nlc:EBAPG3_001265"/>
<feature type="transmembrane region" description="Helical" evidence="14">
    <location>
        <begin position="358"/>
        <end position="379"/>
    </location>
</feature>
<feature type="transmembrane region" description="Helical" evidence="14">
    <location>
        <begin position="311"/>
        <end position="338"/>
    </location>
</feature>
<reference evidence="15 16" key="1">
    <citation type="journal article" date="2015" name="Int. J. Syst. Evol. Microbiol.">
        <title>Nitrosospira lacus sp. nov., a psychrotolerant, ammonia-oxidizing bacterium from sandy lake sediment.</title>
        <authorList>
            <person name="Urakawa H."/>
            <person name="Garcia J.C."/>
            <person name="Nielsen J.L."/>
            <person name="Le V.Q."/>
            <person name="Kozlowski J.A."/>
            <person name="Stein L.Y."/>
            <person name="Lim C.K."/>
            <person name="Pommerening-Roser A."/>
            <person name="Martens-Habbena W."/>
            <person name="Stahl D.A."/>
            <person name="Klotz M.G."/>
        </authorList>
    </citation>
    <scope>NUCLEOTIDE SEQUENCE [LARGE SCALE GENOMIC DNA]</scope>
    <source>
        <strain evidence="15 16">APG3</strain>
    </source>
</reference>
<evidence type="ECO:0000256" key="12">
    <source>
        <dbReference type="ARBA" id="ARBA00031030"/>
    </source>
</evidence>
<comment type="similarity">
    <text evidence="3 13">Belongs to the membrane-bound acyltransferase family.</text>
</comment>
<evidence type="ECO:0000256" key="8">
    <source>
        <dbReference type="ARBA" id="ARBA00022841"/>
    </source>
</evidence>